<sequence>MPTSNCRGVFILILKPNNMKKVFFLAVIVMSSMFFSCEKGNVEETNENVTVDLIDNQTDVQGKWGVVWRCYYIFERGLNFRGNCYSQFNGVCGVKRICIPIIVDPCWIVPCWIDIFDPWIIYEKIDPRDFLSFRDKLELDIDPRETAMPFALNEEIAGLQFYQEEGLFKDNVFTVKESLILDAETSKELGLQGNVVKAGEYPVIHNKENGTYNVILAVEKGFER</sequence>
<evidence type="ECO:0000313" key="1">
    <source>
        <dbReference type="EMBL" id="SEK72321.1"/>
    </source>
</evidence>
<gene>
    <name evidence="1" type="ORF">SAMN04487910_0950</name>
</gene>
<organism evidence="1 2">
    <name type="scientific">Aquimarina amphilecti</name>
    <dbReference type="NCBI Taxonomy" id="1038014"/>
    <lineage>
        <taxon>Bacteria</taxon>
        <taxon>Pseudomonadati</taxon>
        <taxon>Bacteroidota</taxon>
        <taxon>Flavobacteriia</taxon>
        <taxon>Flavobacteriales</taxon>
        <taxon>Flavobacteriaceae</taxon>
        <taxon>Aquimarina</taxon>
    </lineage>
</organism>
<proteinExistence type="predicted"/>
<dbReference type="AlphaFoldDB" id="A0A1H7JCE0"/>
<evidence type="ECO:0000313" key="2">
    <source>
        <dbReference type="Proteomes" id="UP000198521"/>
    </source>
</evidence>
<name>A0A1H7JCE0_AQUAM</name>
<keyword evidence="2" id="KW-1185">Reference proteome</keyword>
<accession>A0A1H7JCE0</accession>
<dbReference type="EMBL" id="FOAB01000002">
    <property type="protein sequence ID" value="SEK72321.1"/>
    <property type="molecule type" value="Genomic_DNA"/>
</dbReference>
<dbReference type="Proteomes" id="UP000198521">
    <property type="component" value="Unassembled WGS sequence"/>
</dbReference>
<reference evidence="1 2" key="1">
    <citation type="submission" date="2016-10" db="EMBL/GenBank/DDBJ databases">
        <authorList>
            <person name="de Groot N.N."/>
        </authorList>
    </citation>
    <scope>NUCLEOTIDE SEQUENCE [LARGE SCALE GENOMIC DNA]</scope>
    <source>
        <strain evidence="1 2">DSM 25232</strain>
    </source>
</reference>
<dbReference type="STRING" id="1038014.SAMN04487910_0950"/>
<protein>
    <submittedName>
        <fullName evidence="1">Uncharacterized protein</fullName>
    </submittedName>
</protein>